<evidence type="ECO:0000256" key="3">
    <source>
        <dbReference type="ARBA" id="ARBA00005119"/>
    </source>
</evidence>
<evidence type="ECO:0000256" key="4">
    <source>
        <dbReference type="ARBA" id="ARBA00005189"/>
    </source>
</evidence>
<keyword evidence="16" id="KW-0594">Phospholipid biosynthesis</keyword>
<keyword evidence="9" id="KW-0444">Lipid biosynthesis</keyword>
<evidence type="ECO:0000256" key="13">
    <source>
        <dbReference type="ARBA" id="ARBA00022989"/>
    </source>
</evidence>
<name>A0ABW1JJK8_9ACTN</name>
<evidence type="ECO:0000256" key="8">
    <source>
        <dbReference type="ARBA" id="ARBA00022475"/>
    </source>
</evidence>
<keyword evidence="17" id="KW-1208">Phospholipid metabolism</keyword>
<keyword evidence="14" id="KW-0443">Lipid metabolism</keyword>
<keyword evidence="15 20" id="KW-0472">Membrane</keyword>
<evidence type="ECO:0000256" key="14">
    <source>
        <dbReference type="ARBA" id="ARBA00023098"/>
    </source>
</evidence>
<feature type="region of interest" description="Disordered" evidence="19">
    <location>
        <begin position="1"/>
        <end position="21"/>
    </location>
</feature>
<evidence type="ECO:0000256" key="16">
    <source>
        <dbReference type="ARBA" id="ARBA00023209"/>
    </source>
</evidence>
<keyword evidence="22" id="KW-1185">Reference proteome</keyword>
<evidence type="ECO:0000256" key="17">
    <source>
        <dbReference type="ARBA" id="ARBA00023264"/>
    </source>
</evidence>
<protein>
    <recommendedName>
        <fullName evidence="7 18">Phosphatidate cytidylyltransferase</fullName>
        <ecNumber evidence="6 18">2.7.7.41</ecNumber>
    </recommendedName>
</protein>
<dbReference type="GO" id="GO:0016779">
    <property type="term" value="F:nucleotidyltransferase activity"/>
    <property type="evidence" value="ECO:0007669"/>
    <property type="project" value="UniProtKB-KW"/>
</dbReference>
<proteinExistence type="inferred from homology"/>
<feature type="transmembrane region" description="Helical" evidence="20">
    <location>
        <begin position="203"/>
        <end position="222"/>
    </location>
</feature>
<evidence type="ECO:0000256" key="7">
    <source>
        <dbReference type="ARBA" id="ARBA00019373"/>
    </source>
</evidence>
<dbReference type="PANTHER" id="PTHR46382:SF1">
    <property type="entry name" value="PHOSPHATIDATE CYTIDYLYLTRANSFERASE"/>
    <property type="match status" value="1"/>
</dbReference>
<accession>A0ABW1JJK8</accession>
<comment type="pathway">
    <text evidence="4">Lipid metabolism.</text>
</comment>
<evidence type="ECO:0000256" key="15">
    <source>
        <dbReference type="ARBA" id="ARBA00023136"/>
    </source>
</evidence>
<dbReference type="PANTHER" id="PTHR46382">
    <property type="entry name" value="PHOSPHATIDATE CYTIDYLYLTRANSFERASE"/>
    <property type="match status" value="1"/>
</dbReference>
<dbReference type="EMBL" id="JBHSRD010000008">
    <property type="protein sequence ID" value="MFC6009365.1"/>
    <property type="molecule type" value="Genomic_DNA"/>
</dbReference>
<feature type="transmembrane region" description="Helical" evidence="20">
    <location>
        <begin position="135"/>
        <end position="157"/>
    </location>
</feature>
<keyword evidence="8" id="KW-1003">Cell membrane</keyword>
<evidence type="ECO:0000256" key="12">
    <source>
        <dbReference type="ARBA" id="ARBA00022695"/>
    </source>
</evidence>
<comment type="caution">
    <text evidence="21">The sequence shown here is derived from an EMBL/GenBank/DDBJ whole genome shotgun (WGS) entry which is preliminary data.</text>
</comment>
<gene>
    <name evidence="21" type="ORF">ACFQDO_19715</name>
</gene>
<feature type="transmembrane region" description="Helical" evidence="20">
    <location>
        <begin position="228"/>
        <end position="246"/>
    </location>
</feature>
<sequence length="292" mass="29834">MTDSPSSAPQPAAPTSRVAARAARQHGRAGRNLPAAVGVGVGLGAVVVASLFIRREAFLAVVAVAVCLALWELTNALAERHVKVPLVPVAVGAVAMLVAAYTAGGQALAVCFVLTAVAVVIWRTSEGPDGALRDVAGGIFAAAYLPLLAGFVVLMLAEEDGPWRVFTFIVVTISSDIGGYALGVVAGKHPMAPSVSPKKSWEGFAGSAIACVVAGTLTVPLLLDGPWWAGPIVGLAAVLTATLGDLSESMIKRDLGIKDMGSVLPGHGGVMDRLDSLVIAAPVVWLLLHLFV</sequence>
<evidence type="ECO:0000256" key="9">
    <source>
        <dbReference type="ARBA" id="ARBA00022516"/>
    </source>
</evidence>
<evidence type="ECO:0000256" key="10">
    <source>
        <dbReference type="ARBA" id="ARBA00022679"/>
    </source>
</evidence>
<comment type="pathway">
    <text evidence="3 18">Phospholipid metabolism; CDP-diacylglycerol biosynthesis; CDP-diacylglycerol from sn-glycerol 3-phosphate: step 3/3.</text>
</comment>
<evidence type="ECO:0000256" key="20">
    <source>
        <dbReference type="SAM" id="Phobius"/>
    </source>
</evidence>
<evidence type="ECO:0000256" key="2">
    <source>
        <dbReference type="ARBA" id="ARBA00004651"/>
    </source>
</evidence>
<evidence type="ECO:0000313" key="21">
    <source>
        <dbReference type="EMBL" id="MFC6009365.1"/>
    </source>
</evidence>
<dbReference type="RefSeq" id="WP_345717880.1">
    <property type="nucleotide sequence ID" value="NZ_BAABFP010000007.1"/>
</dbReference>
<dbReference type="PROSITE" id="PS01315">
    <property type="entry name" value="CDS"/>
    <property type="match status" value="1"/>
</dbReference>
<dbReference type="Pfam" id="PF01148">
    <property type="entry name" value="CTP_transf_1"/>
    <property type="match status" value="1"/>
</dbReference>
<evidence type="ECO:0000256" key="5">
    <source>
        <dbReference type="ARBA" id="ARBA00010185"/>
    </source>
</evidence>
<comment type="catalytic activity">
    <reaction evidence="1 18">
        <text>a 1,2-diacyl-sn-glycero-3-phosphate + CTP + H(+) = a CDP-1,2-diacyl-sn-glycerol + diphosphate</text>
        <dbReference type="Rhea" id="RHEA:16229"/>
        <dbReference type="ChEBI" id="CHEBI:15378"/>
        <dbReference type="ChEBI" id="CHEBI:33019"/>
        <dbReference type="ChEBI" id="CHEBI:37563"/>
        <dbReference type="ChEBI" id="CHEBI:58332"/>
        <dbReference type="ChEBI" id="CHEBI:58608"/>
        <dbReference type="EC" id="2.7.7.41"/>
    </reaction>
</comment>
<comment type="similarity">
    <text evidence="5 18">Belongs to the CDS family.</text>
</comment>
<feature type="transmembrane region" description="Helical" evidence="20">
    <location>
        <begin position="33"/>
        <end position="52"/>
    </location>
</feature>
<comment type="subcellular location">
    <subcellularLocation>
        <location evidence="2">Cell membrane</location>
        <topology evidence="2">Multi-pass membrane protein</topology>
    </subcellularLocation>
</comment>
<evidence type="ECO:0000256" key="11">
    <source>
        <dbReference type="ARBA" id="ARBA00022692"/>
    </source>
</evidence>
<feature type="transmembrane region" description="Helical" evidence="20">
    <location>
        <begin position="163"/>
        <end position="182"/>
    </location>
</feature>
<evidence type="ECO:0000256" key="1">
    <source>
        <dbReference type="ARBA" id="ARBA00001698"/>
    </source>
</evidence>
<feature type="transmembrane region" description="Helical" evidence="20">
    <location>
        <begin position="58"/>
        <end position="77"/>
    </location>
</feature>
<reference evidence="22" key="1">
    <citation type="journal article" date="2019" name="Int. J. Syst. Evol. Microbiol.">
        <title>The Global Catalogue of Microorganisms (GCM) 10K type strain sequencing project: providing services to taxonomists for standard genome sequencing and annotation.</title>
        <authorList>
            <consortium name="The Broad Institute Genomics Platform"/>
            <consortium name="The Broad Institute Genome Sequencing Center for Infectious Disease"/>
            <person name="Wu L."/>
            <person name="Ma J."/>
        </authorList>
    </citation>
    <scope>NUCLEOTIDE SEQUENCE [LARGE SCALE GENOMIC DNA]</scope>
    <source>
        <strain evidence="22">KACC 14249</strain>
    </source>
</reference>
<dbReference type="InterPro" id="IPR000374">
    <property type="entry name" value="PC_trans"/>
</dbReference>
<keyword evidence="13 20" id="KW-1133">Transmembrane helix</keyword>
<feature type="transmembrane region" description="Helical" evidence="20">
    <location>
        <begin position="84"/>
        <end position="101"/>
    </location>
</feature>
<dbReference type="EC" id="2.7.7.41" evidence="6 18"/>
<evidence type="ECO:0000256" key="18">
    <source>
        <dbReference type="RuleBase" id="RU003938"/>
    </source>
</evidence>
<evidence type="ECO:0000256" key="19">
    <source>
        <dbReference type="SAM" id="MobiDB-lite"/>
    </source>
</evidence>
<dbReference type="Proteomes" id="UP001596189">
    <property type="component" value="Unassembled WGS sequence"/>
</dbReference>
<organism evidence="21 22">
    <name type="scientific">Angustibacter luteus</name>
    <dbReference type="NCBI Taxonomy" id="658456"/>
    <lineage>
        <taxon>Bacteria</taxon>
        <taxon>Bacillati</taxon>
        <taxon>Actinomycetota</taxon>
        <taxon>Actinomycetes</taxon>
        <taxon>Kineosporiales</taxon>
        <taxon>Kineosporiaceae</taxon>
    </lineage>
</organism>
<evidence type="ECO:0000256" key="6">
    <source>
        <dbReference type="ARBA" id="ARBA00012487"/>
    </source>
</evidence>
<keyword evidence="12 18" id="KW-0548">Nucleotidyltransferase</keyword>
<evidence type="ECO:0000313" key="22">
    <source>
        <dbReference type="Proteomes" id="UP001596189"/>
    </source>
</evidence>
<keyword evidence="10 18" id="KW-0808">Transferase</keyword>
<keyword evidence="11 18" id="KW-0812">Transmembrane</keyword>